<protein>
    <submittedName>
        <fullName evidence="2">Uncharacterized protein</fullName>
    </submittedName>
</protein>
<evidence type="ECO:0000256" key="1">
    <source>
        <dbReference type="SAM" id="MobiDB-lite"/>
    </source>
</evidence>
<reference evidence="2 3" key="1">
    <citation type="submission" date="2015-06" db="EMBL/GenBank/DDBJ databases">
        <title>Expansion of signal transduction pathways in fungi by whole-genome duplication.</title>
        <authorList>
            <consortium name="DOE Joint Genome Institute"/>
            <person name="Corrochano L.M."/>
            <person name="Kuo A."/>
            <person name="Marcet-Houben M."/>
            <person name="Polaino S."/>
            <person name="Salamov A."/>
            <person name="Villalobos J.M."/>
            <person name="Alvarez M.I."/>
            <person name="Avalos J."/>
            <person name="Benito E.P."/>
            <person name="Benoit I."/>
            <person name="Burger G."/>
            <person name="Camino L.P."/>
            <person name="Canovas D."/>
            <person name="Cerda-Olmedo E."/>
            <person name="Cheng J.-F."/>
            <person name="Dominguez A."/>
            <person name="Elias M."/>
            <person name="Eslava A.P."/>
            <person name="Glaser F."/>
            <person name="Grimwood J."/>
            <person name="Gutierrez G."/>
            <person name="Heitman J."/>
            <person name="Henrissat B."/>
            <person name="Iturriaga E.A."/>
            <person name="Lang B.F."/>
            <person name="Lavin J.L."/>
            <person name="Lee S."/>
            <person name="Li W."/>
            <person name="Lindquist E."/>
            <person name="Lopez-Garcia S."/>
            <person name="Luque E.M."/>
            <person name="Marcos A.T."/>
            <person name="Martin J."/>
            <person name="Mccluskey K."/>
            <person name="Medina H.R."/>
            <person name="Miralles-Duran A."/>
            <person name="Miyazaki A."/>
            <person name="Munoz-Torres E."/>
            <person name="Oguiza J.A."/>
            <person name="Ohm R."/>
            <person name="Olmedo M."/>
            <person name="Orejas M."/>
            <person name="Ortiz-Castellanos L."/>
            <person name="Pisabarro A.G."/>
            <person name="Rodriguez-Romero J."/>
            <person name="Ruiz-Herrera J."/>
            <person name="Ruiz-Vazquez R."/>
            <person name="Sanz C."/>
            <person name="Schackwitz W."/>
            <person name="Schmutz J."/>
            <person name="Shahriari M."/>
            <person name="Shelest E."/>
            <person name="Silva-Franco F."/>
            <person name="Soanes D."/>
            <person name="Syed K."/>
            <person name="Tagua V.G."/>
            <person name="Talbot N.J."/>
            <person name="Thon M."/>
            <person name="De Vries R.P."/>
            <person name="Wiebenga A."/>
            <person name="Yadav J.S."/>
            <person name="Braun E.L."/>
            <person name="Baker S."/>
            <person name="Garre V."/>
            <person name="Horwitz B."/>
            <person name="Torres-Martinez S."/>
            <person name="Idnurm A."/>
            <person name="Herrera-Estrella A."/>
            <person name="Gabaldon T."/>
            <person name="Grigoriev I.V."/>
        </authorList>
    </citation>
    <scope>NUCLEOTIDE SEQUENCE [LARGE SCALE GENOMIC DNA]</scope>
    <source>
        <strain evidence="2 3">CBS 277.49</strain>
    </source>
</reference>
<evidence type="ECO:0000313" key="3">
    <source>
        <dbReference type="Proteomes" id="UP000077051"/>
    </source>
</evidence>
<comment type="caution">
    <text evidence="2">The sequence shown here is derived from an EMBL/GenBank/DDBJ whole genome shotgun (WGS) entry which is preliminary data.</text>
</comment>
<name>A0A168PR21_MUCCL</name>
<accession>A0A168PR21</accession>
<feature type="compositionally biased region" description="Polar residues" evidence="1">
    <location>
        <begin position="132"/>
        <end position="143"/>
    </location>
</feature>
<dbReference type="AlphaFoldDB" id="A0A168PR21"/>
<organism evidence="2 3">
    <name type="scientific">Mucor lusitanicus CBS 277.49</name>
    <dbReference type="NCBI Taxonomy" id="747725"/>
    <lineage>
        <taxon>Eukaryota</taxon>
        <taxon>Fungi</taxon>
        <taxon>Fungi incertae sedis</taxon>
        <taxon>Mucoromycota</taxon>
        <taxon>Mucoromycotina</taxon>
        <taxon>Mucoromycetes</taxon>
        <taxon>Mucorales</taxon>
        <taxon>Mucorineae</taxon>
        <taxon>Mucoraceae</taxon>
        <taxon>Mucor</taxon>
    </lineage>
</organism>
<dbReference type="VEuPathDB" id="FungiDB:MUCCIDRAFT_105044"/>
<sequence length="143" mass="16058">MFNAYDDIFDWEDEDHAPPICTGPYRISPEESHCLKAKLPKYYQLGIRNQALQIALDQPDYPLSQQPVFESISRFQALQDHQDTVSNGMDDNAAFEMTANIVNAAANVEASPSNSTKKKQTQRIPSGKYAPINNQLTQEISPL</sequence>
<evidence type="ECO:0000313" key="2">
    <source>
        <dbReference type="EMBL" id="OAD08088.1"/>
    </source>
</evidence>
<dbReference type="Proteomes" id="UP000077051">
    <property type="component" value="Unassembled WGS sequence"/>
</dbReference>
<keyword evidence="3" id="KW-1185">Reference proteome</keyword>
<feature type="region of interest" description="Disordered" evidence="1">
    <location>
        <begin position="106"/>
        <end position="143"/>
    </location>
</feature>
<proteinExistence type="predicted"/>
<dbReference type="EMBL" id="AMYB01000001">
    <property type="protein sequence ID" value="OAD08088.1"/>
    <property type="molecule type" value="Genomic_DNA"/>
</dbReference>
<gene>
    <name evidence="2" type="ORF">MUCCIDRAFT_105044</name>
</gene>